<proteinExistence type="predicted"/>
<keyword evidence="3" id="KW-1185">Reference proteome</keyword>
<organism evidence="2 3">
    <name type="scientific">Ruegeria halocynthiae</name>
    <dbReference type="NCBI Taxonomy" id="985054"/>
    <lineage>
        <taxon>Bacteria</taxon>
        <taxon>Pseudomonadati</taxon>
        <taxon>Pseudomonadota</taxon>
        <taxon>Alphaproteobacteria</taxon>
        <taxon>Rhodobacterales</taxon>
        <taxon>Roseobacteraceae</taxon>
        <taxon>Ruegeria</taxon>
    </lineage>
</organism>
<gene>
    <name evidence="2" type="ORF">SAMN05444358_11329</name>
</gene>
<name>A0A1H3F3J3_9RHOB</name>
<sequence>MGQPQKTSVDGLARKKRPTEAGLKFNRRKVLEVLKKG</sequence>
<dbReference type="AlphaFoldDB" id="A0A1H3F3J3"/>
<accession>A0A1H3F3J3</accession>
<evidence type="ECO:0000313" key="2">
    <source>
        <dbReference type="EMBL" id="SDX85450.1"/>
    </source>
</evidence>
<evidence type="ECO:0000313" key="3">
    <source>
        <dbReference type="Proteomes" id="UP000183400"/>
    </source>
</evidence>
<dbReference type="EMBL" id="FNNP01000013">
    <property type="protein sequence ID" value="SDX85450.1"/>
    <property type="molecule type" value="Genomic_DNA"/>
</dbReference>
<evidence type="ECO:0000256" key="1">
    <source>
        <dbReference type="SAM" id="MobiDB-lite"/>
    </source>
</evidence>
<feature type="region of interest" description="Disordered" evidence="1">
    <location>
        <begin position="1"/>
        <end position="23"/>
    </location>
</feature>
<protein>
    <submittedName>
        <fullName evidence="2">Uncharacterized protein</fullName>
    </submittedName>
</protein>
<dbReference type="Proteomes" id="UP000183400">
    <property type="component" value="Unassembled WGS sequence"/>
</dbReference>
<reference evidence="3" key="1">
    <citation type="submission" date="2016-10" db="EMBL/GenBank/DDBJ databases">
        <authorList>
            <person name="Varghese N."/>
            <person name="Submissions S."/>
        </authorList>
    </citation>
    <scope>NUCLEOTIDE SEQUENCE [LARGE SCALE GENOMIC DNA]</scope>
    <source>
        <strain evidence="3">DSM 27839</strain>
    </source>
</reference>